<dbReference type="SMART" id="SM00357">
    <property type="entry name" value="CSP"/>
    <property type="match status" value="1"/>
</dbReference>
<dbReference type="GO" id="GO:0004386">
    <property type="term" value="F:helicase activity"/>
    <property type="evidence" value="ECO:0007669"/>
    <property type="project" value="UniProtKB-UniRule"/>
</dbReference>
<keyword evidence="5 9" id="KW-0067">ATP-binding</keyword>
<keyword evidence="1 9" id="KW-0806">Transcription termination</keyword>
<evidence type="ECO:0000256" key="10">
    <source>
        <dbReference type="NCBIfam" id="TIGR00767"/>
    </source>
</evidence>
<evidence type="ECO:0000256" key="2">
    <source>
        <dbReference type="ARBA" id="ARBA00022741"/>
    </source>
</evidence>
<keyword evidence="4 9" id="KW-0347">Helicase</keyword>
<evidence type="ECO:0000256" key="5">
    <source>
        <dbReference type="ARBA" id="ARBA00022840"/>
    </source>
</evidence>
<feature type="region of interest" description="Disordered" evidence="12">
    <location>
        <begin position="141"/>
        <end position="199"/>
    </location>
</feature>
<dbReference type="EMBL" id="JANDWZ010000015">
    <property type="protein sequence ID" value="MCP9564476.1"/>
    <property type="molecule type" value="Genomic_DNA"/>
</dbReference>
<dbReference type="InterPro" id="IPR041703">
    <property type="entry name" value="Rho_factor_ATP-bd"/>
</dbReference>
<feature type="domain" description="Rho RNA-BD" evidence="13">
    <location>
        <begin position="325"/>
        <end position="400"/>
    </location>
</feature>
<dbReference type="InterPro" id="IPR011129">
    <property type="entry name" value="CSD"/>
</dbReference>
<dbReference type="InterPro" id="IPR000194">
    <property type="entry name" value="ATPase_F1/V1/A1_a/bsu_nucl-bd"/>
</dbReference>
<dbReference type="GO" id="GO:0005829">
    <property type="term" value="C:cytosol"/>
    <property type="evidence" value="ECO:0007669"/>
    <property type="project" value="UniProtKB-ARBA"/>
</dbReference>
<dbReference type="PROSITE" id="PS51856">
    <property type="entry name" value="RHO_RNA_BD"/>
    <property type="match status" value="1"/>
</dbReference>
<dbReference type="SMART" id="SM00959">
    <property type="entry name" value="Rho_N"/>
    <property type="match status" value="1"/>
</dbReference>
<dbReference type="PANTHER" id="PTHR46425">
    <property type="entry name" value="TRANSCRIPTION TERMINATION FACTOR RHO"/>
    <property type="match status" value="1"/>
</dbReference>
<comment type="subunit">
    <text evidence="9">Homohexamer. The homohexamer assembles into an open ring structure.</text>
</comment>
<comment type="function">
    <text evidence="9">Facilitates transcription termination by a mechanism that involves Rho binding to the nascent RNA, activation of Rho's RNA-dependent ATPase activity, and release of the mRNA from the DNA template.</text>
</comment>
<dbReference type="Pfam" id="PF07497">
    <property type="entry name" value="Rho_RNA_bind"/>
    <property type="match status" value="1"/>
</dbReference>
<dbReference type="CDD" id="cd01128">
    <property type="entry name" value="rho_factor_C"/>
    <property type="match status" value="1"/>
</dbReference>
<evidence type="ECO:0000256" key="1">
    <source>
        <dbReference type="ARBA" id="ARBA00022472"/>
    </source>
</evidence>
<dbReference type="RefSeq" id="WP_254951501.1">
    <property type="nucleotide sequence ID" value="NZ_JANDWY010000009.1"/>
</dbReference>
<keyword evidence="7 9" id="KW-0805">Transcription regulation</keyword>
<reference evidence="14" key="1">
    <citation type="submission" date="2022-07" db="EMBL/GenBank/DDBJ databases">
        <title>Prevotella copri.</title>
        <authorList>
            <person name="Yang C."/>
        </authorList>
    </citation>
    <scope>NUCLEOTIDE SEQUENCE</scope>
    <source>
        <strain evidence="14">HF2107</strain>
    </source>
</reference>
<keyword evidence="3 9" id="KW-0378">Hydrolase</keyword>
<sequence>MYSKDELSAKSVLQLKNLAKEIGVKIKSGDNKETIIYTILDALAEASADGAAQKRKRTRIASKKEDRVYSVHGIEGENFDVMKNQVNGPAATDTTTEGDTPQAIPASVDPLAAFPKHRGRKSKAELEAIAAAKAAAIKMQQEGMKAAENTAELPTENADHTDNTESPTEQAAVSEEEAMATALANNEQPTEEAPVSDNQETEIPEAQFTADGSGNDNSELIAMLQAKMNAHNENSTPAEPKENNTPKHTPEPAVAETTPDGVWAGDPGDGTDFITVVDLPIEDQAAMPTYDIFDRPMTPAATAAPASAQAPKEASQEPEYDFTDIISANGVLEVLSDGYGFLRSSDFNYLSSPDDIYVATNFVKRYGLKTGDVIQCHVRPPHEGEKYFPLTSIDKINGRDPSDVRDRVPFEHLTPLFPNEKFELCGDRRTTNLSTRIVDLFSPIGKGQRALIVAQPKTGKTILMKDIANAIAANHPEAYLMMLLIDERPEEVTDMARTVNAEVIASTFDEPAERHVKIAGIVLEKAKRMVECGHDVVIFLDSITRLARAYNTVAPASGKVLTGGVDANALQKPKRFFGAARNIENGGSLTIIATALIDTGSKMDEVIFEEFKGTGNMELQLDRALSNKRIFPAVNLVASSTRRDDLLQDKTTLDRMWILRKFISDMNPIEAMNTIHKSMQQTRNNEEFLISMNS</sequence>
<evidence type="ECO:0000256" key="6">
    <source>
        <dbReference type="ARBA" id="ARBA00022884"/>
    </source>
</evidence>
<keyword evidence="2 9" id="KW-0547">Nucleotide-binding</keyword>
<dbReference type="Gene3D" id="2.40.50.140">
    <property type="entry name" value="Nucleic acid-binding proteins"/>
    <property type="match status" value="1"/>
</dbReference>
<dbReference type="InterPro" id="IPR027417">
    <property type="entry name" value="P-loop_NTPase"/>
</dbReference>
<protein>
    <recommendedName>
        <fullName evidence="9 10">Transcription termination factor Rho</fullName>
        <ecNumber evidence="9 10">3.6.4.-</ecNumber>
    </recommendedName>
    <alternativeName>
        <fullName evidence="9">ATP-dependent helicase Rho</fullName>
    </alternativeName>
</protein>
<evidence type="ECO:0000256" key="11">
    <source>
        <dbReference type="PROSITE-ProRule" id="PRU01203"/>
    </source>
</evidence>
<dbReference type="NCBIfam" id="TIGR00767">
    <property type="entry name" value="rho"/>
    <property type="match status" value="1"/>
</dbReference>
<evidence type="ECO:0000256" key="9">
    <source>
        <dbReference type="HAMAP-Rule" id="MF_01884"/>
    </source>
</evidence>
<comment type="similarity">
    <text evidence="9 11">Belongs to the Rho family.</text>
</comment>
<dbReference type="Proteomes" id="UP001205531">
    <property type="component" value="Unassembled WGS sequence"/>
</dbReference>
<evidence type="ECO:0000256" key="7">
    <source>
        <dbReference type="ARBA" id="ARBA00023015"/>
    </source>
</evidence>
<evidence type="ECO:0000259" key="13">
    <source>
        <dbReference type="PROSITE" id="PS51856"/>
    </source>
</evidence>
<evidence type="ECO:0000256" key="4">
    <source>
        <dbReference type="ARBA" id="ARBA00022806"/>
    </source>
</evidence>
<gene>
    <name evidence="9 14" type="primary">rho</name>
    <name evidence="14" type="ORF">NNC64_07855</name>
</gene>
<evidence type="ECO:0000256" key="3">
    <source>
        <dbReference type="ARBA" id="ARBA00022801"/>
    </source>
</evidence>
<dbReference type="SUPFAM" id="SSF52540">
    <property type="entry name" value="P-loop containing nucleoside triphosphate hydrolases"/>
    <property type="match status" value="1"/>
</dbReference>
<dbReference type="GO" id="GO:0005524">
    <property type="term" value="F:ATP binding"/>
    <property type="evidence" value="ECO:0007669"/>
    <property type="project" value="UniProtKB-UniRule"/>
</dbReference>
<dbReference type="PANTHER" id="PTHR46425:SF1">
    <property type="entry name" value="TRANSCRIPTION TERMINATION FACTOR RHO"/>
    <property type="match status" value="1"/>
</dbReference>
<dbReference type="GO" id="GO:0006353">
    <property type="term" value="P:DNA-templated transcription termination"/>
    <property type="evidence" value="ECO:0007669"/>
    <property type="project" value="UniProtKB-UniRule"/>
</dbReference>
<dbReference type="SMART" id="SM00382">
    <property type="entry name" value="AAA"/>
    <property type="match status" value="1"/>
</dbReference>
<evidence type="ECO:0000313" key="15">
    <source>
        <dbReference type="Proteomes" id="UP001205531"/>
    </source>
</evidence>
<dbReference type="AlphaFoldDB" id="A0AAW5IJK2"/>
<feature type="compositionally biased region" description="Basic and acidic residues" evidence="12">
    <location>
        <begin position="239"/>
        <end position="250"/>
    </location>
</feature>
<dbReference type="HAMAP" id="MF_01884">
    <property type="entry name" value="Rho"/>
    <property type="match status" value="1"/>
</dbReference>
<dbReference type="InterPro" id="IPR011112">
    <property type="entry name" value="Rho-like_N"/>
</dbReference>
<accession>A0AAW5IJK2</accession>
<dbReference type="InterPro" id="IPR011113">
    <property type="entry name" value="Rho_RNA-bd"/>
</dbReference>
<organism evidence="14 15">
    <name type="scientific">Segatella copri</name>
    <dbReference type="NCBI Taxonomy" id="165179"/>
    <lineage>
        <taxon>Bacteria</taxon>
        <taxon>Pseudomonadati</taxon>
        <taxon>Bacteroidota</taxon>
        <taxon>Bacteroidia</taxon>
        <taxon>Bacteroidales</taxon>
        <taxon>Prevotellaceae</taxon>
        <taxon>Segatella</taxon>
    </lineage>
</organism>
<keyword evidence="6 9" id="KW-0694">RNA-binding</keyword>
<dbReference type="GO" id="GO:0016787">
    <property type="term" value="F:hydrolase activity"/>
    <property type="evidence" value="ECO:0007669"/>
    <property type="project" value="UniProtKB-KW"/>
</dbReference>
<dbReference type="GO" id="GO:0003723">
    <property type="term" value="F:RNA binding"/>
    <property type="evidence" value="ECO:0007669"/>
    <property type="project" value="UniProtKB-UniRule"/>
</dbReference>
<name>A0AAW5IJK2_9BACT</name>
<evidence type="ECO:0000313" key="14">
    <source>
        <dbReference type="EMBL" id="MCP9564476.1"/>
    </source>
</evidence>
<keyword evidence="8 9" id="KW-0804">Transcription</keyword>
<comment type="caution">
    <text evidence="14">The sequence shown here is derived from an EMBL/GenBank/DDBJ whole genome shotgun (WGS) entry which is preliminary data.</text>
</comment>
<dbReference type="Pfam" id="PF00006">
    <property type="entry name" value="ATP-synt_ab"/>
    <property type="match status" value="1"/>
</dbReference>
<evidence type="ECO:0000256" key="12">
    <source>
        <dbReference type="SAM" id="MobiDB-lite"/>
    </source>
</evidence>
<dbReference type="Gene3D" id="3.40.50.300">
    <property type="entry name" value="P-loop containing nucleotide triphosphate hydrolases"/>
    <property type="match status" value="1"/>
</dbReference>
<dbReference type="SUPFAM" id="SSF50249">
    <property type="entry name" value="Nucleic acid-binding proteins"/>
    <property type="match status" value="1"/>
</dbReference>
<evidence type="ECO:0000256" key="8">
    <source>
        <dbReference type="ARBA" id="ARBA00023163"/>
    </source>
</evidence>
<dbReference type="GO" id="GO:0008186">
    <property type="term" value="F:ATP-dependent activity, acting on RNA"/>
    <property type="evidence" value="ECO:0007669"/>
    <property type="project" value="UniProtKB-UniRule"/>
</dbReference>
<feature type="region of interest" description="Disordered" evidence="12">
    <location>
        <begin position="232"/>
        <end position="259"/>
    </location>
</feature>
<dbReference type="CDD" id="cd04459">
    <property type="entry name" value="Rho_CSD"/>
    <property type="match status" value="1"/>
</dbReference>
<dbReference type="EC" id="3.6.4.-" evidence="9 10"/>
<feature type="binding site" evidence="9">
    <location>
        <begin position="457"/>
        <end position="462"/>
    </location>
    <ligand>
        <name>ATP</name>
        <dbReference type="ChEBI" id="CHEBI:30616"/>
    </ligand>
</feature>
<feature type="binding site" evidence="9">
    <location>
        <begin position="445"/>
        <end position="450"/>
    </location>
    <ligand>
        <name>ATP</name>
        <dbReference type="ChEBI" id="CHEBI:30616"/>
    </ligand>
</feature>
<dbReference type="InterPro" id="IPR003593">
    <property type="entry name" value="AAA+_ATPase"/>
</dbReference>
<proteinExistence type="inferred from homology"/>
<comment type="caution">
    <text evidence="9">Lacks conserved residue(s) required for the propagation of feature annotation.</text>
</comment>
<dbReference type="InterPro" id="IPR012340">
    <property type="entry name" value="NA-bd_OB-fold"/>
</dbReference>
<feature type="binding site" evidence="9">
    <location>
        <position position="488"/>
    </location>
    <ligand>
        <name>ATP</name>
        <dbReference type="ChEBI" id="CHEBI:30616"/>
    </ligand>
</feature>
<dbReference type="InterPro" id="IPR004665">
    <property type="entry name" value="Term_rho"/>
</dbReference>
<dbReference type="NCBIfam" id="NF006886">
    <property type="entry name" value="PRK09376.1"/>
    <property type="match status" value="1"/>
</dbReference>